<keyword evidence="4" id="KW-1185">Reference proteome</keyword>
<sequence>MKKQLELKRKQTIIAKSNSTISHSKSPKKLTPFKPKKQYLTKKSATWRLPAVLLISMLITIILVVPTLIVTPFVTDNQQKSGATEIQPDSGGELDSLTSPFSVAVIRSKSETVEDVPLETYVSRVVASEMPAKFELEALKAQSLAARTYVINHILYQNGDTEYDVTDTTKHQVYKDERELQQVMKGSYTENMDKIKKAVQATEGEIITYKNDLITPAFFSTSNGYTENSEDYWENELPYLRSVESKWDEESPKFLDQKIFMINEVEKVLELNLPEDAALPIEVTRTESNRVDQLAIAENTFSGREIREKFELQSSDFTIEQKNDHLIFTTKGFGHGIGMSQYGANGMAKEGKTYKEIVKHYYKDVEVSTITDSAPTLVSK</sequence>
<dbReference type="PANTHER" id="PTHR30032">
    <property type="entry name" value="N-ACETYLMURAMOYL-L-ALANINE AMIDASE-RELATED"/>
    <property type="match status" value="1"/>
</dbReference>
<dbReference type="Pfam" id="PF08486">
    <property type="entry name" value="SpoIID"/>
    <property type="match status" value="1"/>
</dbReference>
<keyword evidence="1" id="KW-1133">Transmembrane helix</keyword>
<dbReference type="InterPro" id="IPR051922">
    <property type="entry name" value="Bact_Sporulation_Assoc"/>
</dbReference>
<evidence type="ECO:0000256" key="1">
    <source>
        <dbReference type="SAM" id="Phobius"/>
    </source>
</evidence>
<accession>A0A2A2IKM7</accession>
<gene>
    <name evidence="3" type="primary">spoIID</name>
    <name evidence="3" type="ORF">CIL05_01420</name>
</gene>
<dbReference type="Proteomes" id="UP000218887">
    <property type="component" value="Unassembled WGS sequence"/>
</dbReference>
<keyword evidence="1" id="KW-0472">Membrane</keyword>
<reference evidence="3 4" key="1">
    <citation type="submission" date="2017-08" db="EMBL/GenBank/DDBJ databases">
        <title>Virgibacillus indicus sp. nov. and Virgibacillus profoundi sp. nov, two moderately halophilic bacteria isolated from marine sediment by using the Microfluidic Streak Plate.</title>
        <authorList>
            <person name="Xu B."/>
            <person name="Hu B."/>
            <person name="Wang J."/>
            <person name="Zhu Y."/>
            <person name="Huang L."/>
            <person name="Du W."/>
            <person name="Huang Y."/>
        </authorList>
    </citation>
    <scope>NUCLEOTIDE SEQUENCE [LARGE SCALE GENOMIC DNA]</scope>
    <source>
        <strain evidence="3 4">IO3-P3-H5</strain>
    </source>
</reference>
<protein>
    <submittedName>
        <fullName evidence="3">Stage II sporulation protein D</fullName>
    </submittedName>
</protein>
<dbReference type="NCBIfam" id="TIGR02669">
    <property type="entry name" value="SpoIID_LytB"/>
    <property type="match status" value="1"/>
</dbReference>
<dbReference type="GO" id="GO:0030288">
    <property type="term" value="C:outer membrane-bounded periplasmic space"/>
    <property type="evidence" value="ECO:0007669"/>
    <property type="project" value="TreeGrafter"/>
</dbReference>
<dbReference type="GO" id="GO:0030435">
    <property type="term" value="P:sporulation resulting in formation of a cellular spore"/>
    <property type="evidence" value="ECO:0007669"/>
    <property type="project" value="InterPro"/>
</dbReference>
<name>A0A2A2IKM7_9BACI</name>
<comment type="caution">
    <text evidence="3">The sequence shown here is derived from an EMBL/GenBank/DDBJ whole genome shotgun (WGS) entry which is preliminary data.</text>
</comment>
<evidence type="ECO:0000313" key="4">
    <source>
        <dbReference type="Proteomes" id="UP000218887"/>
    </source>
</evidence>
<dbReference type="OrthoDB" id="9794671at2"/>
<keyword evidence="1" id="KW-0812">Transmembrane</keyword>
<dbReference type="EMBL" id="NPOA01000001">
    <property type="protein sequence ID" value="PAV31685.1"/>
    <property type="molecule type" value="Genomic_DNA"/>
</dbReference>
<organism evidence="3 4">
    <name type="scientific">Virgibacillus profundi</name>
    <dbReference type="NCBI Taxonomy" id="2024555"/>
    <lineage>
        <taxon>Bacteria</taxon>
        <taxon>Bacillati</taxon>
        <taxon>Bacillota</taxon>
        <taxon>Bacilli</taxon>
        <taxon>Bacillales</taxon>
        <taxon>Bacillaceae</taxon>
        <taxon>Virgibacillus</taxon>
    </lineage>
</organism>
<evidence type="ECO:0000259" key="2">
    <source>
        <dbReference type="Pfam" id="PF08486"/>
    </source>
</evidence>
<feature type="domain" description="Sporulation stage II protein D amidase enhancer LytB N-terminal" evidence="2">
    <location>
        <begin position="109"/>
        <end position="209"/>
    </location>
</feature>
<proteinExistence type="predicted"/>
<dbReference type="InterPro" id="IPR013486">
    <property type="entry name" value="SpoIID/LytB"/>
</dbReference>
<dbReference type="InterPro" id="IPR014225">
    <property type="entry name" value="Spore_II_D_firmicutes"/>
</dbReference>
<dbReference type="NCBIfam" id="TIGR02870">
    <property type="entry name" value="spore_II_D"/>
    <property type="match status" value="1"/>
</dbReference>
<dbReference type="InterPro" id="IPR013693">
    <property type="entry name" value="SpoIID/LytB_N"/>
</dbReference>
<dbReference type="AlphaFoldDB" id="A0A2A2IKM7"/>
<feature type="transmembrane region" description="Helical" evidence="1">
    <location>
        <begin position="51"/>
        <end position="74"/>
    </location>
</feature>
<dbReference type="PANTHER" id="PTHR30032:SF4">
    <property type="entry name" value="AMIDASE ENHANCER"/>
    <property type="match status" value="1"/>
</dbReference>
<evidence type="ECO:0000313" key="3">
    <source>
        <dbReference type="EMBL" id="PAV31685.1"/>
    </source>
</evidence>